<evidence type="ECO:0000313" key="4">
    <source>
        <dbReference type="Proteomes" id="UP000243924"/>
    </source>
</evidence>
<dbReference type="InterPro" id="IPR044005">
    <property type="entry name" value="DZR_2"/>
</dbReference>
<comment type="similarity">
    <text evidence="1">Belongs to the ComF/GntX family.</text>
</comment>
<protein>
    <submittedName>
        <fullName evidence="3">ComF family protein</fullName>
    </submittedName>
</protein>
<keyword evidence="4" id="KW-1185">Reference proteome</keyword>
<dbReference type="AlphaFoldDB" id="A0A1H2EAR5"/>
<dbReference type="Pfam" id="PF18912">
    <property type="entry name" value="DZR_2"/>
    <property type="match status" value="1"/>
</dbReference>
<dbReference type="PANTHER" id="PTHR47505">
    <property type="entry name" value="DNA UTILIZATION PROTEIN YHGH"/>
    <property type="match status" value="1"/>
</dbReference>
<reference evidence="4" key="1">
    <citation type="submission" date="2016-10" db="EMBL/GenBank/DDBJ databases">
        <authorList>
            <person name="Varghese N."/>
            <person name="Submissions S."/>
        </authorList>
    </citation>
    <scope>NUCLEOTIDE SEQUENCE [LARGE SCALE GENOMIC DNA]</scope>
    <source>
        <strain evidence="4">CECT 8338</strain>
    </source>
</reference>
<gene>
    <name evidence="3" type="ORF">SAMN05216210_0516</name>
</gene>
<dbReference type="STRING" id="1434072.SAMN05216210_0516"/>
<dbReference type="Proteomes" id="UP000243924">
    <property type="component" value="Chromosome I"/>
</dbReference>
<proteinExistence type="inferred from homology"/>
<feature type="domain" description="Double zinc ribbon" evidence="2">
    <location>
        <begin position="18"/>
        <end position="71"/>
    </location>
</feature>
<dbReference type="Gene3D" id="3.40.50.2020">
    <property type="match status" value="1"/>
</dbReference>
<evidence type="ECO:0000259" key="2">
    <source>
        <dbReference type="Pfam" id="PF18912"/>
    </source>
</evidence>
<dbReference type="InterPro" id="IPR029057">
    <property type="entry name" value="PRTase-like"/>
</dbReference>
<organism evidence="3 4">
    <name type="scientific">Halopseudomonas salegens</name>
    <dbReference type="NCBI Taxonomy" id="1434072"/>
    <lineage>
        <taxon>Bacteria</taxon>
        <taxon>Pseudomonadati</taxon>
        <taxon>Pseudomonadota</taxon>
        <taxon>Gammaproteobacteria</taxon>
        <taxon>Pseudomonadales</taxon>
        <taxon>Pseudomonadaceae</taxon>
        <taxon>Halopseudomonas</taxon>
    </lineage>
</organism>
<name>A0A1H2EAR5_9GAMM</name>
<dbReference type="EMBL" id="LT629787">
    <property type="protein sequence ID" value="SDT92099.1"/>
    <property type="molecule type" value="Genomic_DNA"/>
</dbReference>
<evidence type="ECO:0000313" key="3">
    <source>
        <dbReference type="EMBL" id="SDT92099.1"/>
    </source>
</evidence>
<dbReference type="InterPro" id="IPR051910">
    <property type="entry name" value="ComF/GntX_DNA_util-trans"/>
</dbReference>
<dbReference type="PANTHER" id="PTHR47505:SF1">
    <property type="entry name" value="DNA UTILIZATION PROTEIN YHGH"/>
    <property type="match status" value="1"/>
</dbReference>
<accession>A0A1H2EAR5</accession>
<dbReference type="InterPro" id="IPR000836">
    <property type="entry name" value="PRTase_dom"/>
</dbReference>
<dbReference type="CDD" id="cd06223">
    <property type="entry name" value="PRTases_typeI"/>
    <property type="match status" value="1"/>
</dbReference>
<evidence type="ECO:0000256" key="1">
    <source>
        <dbReference type="ARBA" id="ARBA00008007"/>
    </source>
</evidence>
<dbReference type="RefSeq" id="WP_407920088.1">
    <property type="nucleotide sequence ID" value="NZ_LT629787.1"/>
</dbReference>
<sequence>MQIRQVYIRSLFNQALTVFSRHCQLCLGPSDSHSDICSACQAELPWLGSHCAQCALPLHDTSPGTLCGQCLQQPPAFRQVIAPFTYRFPLDSLIPAFKYHNQLASGRLLVPALIQAIQHHHNEYDQALPERLLPMPLHRQRQAQRGYNQAFELARPVARALGIQLDRHSLLRRQSTPAQQGLSANERRRNLQDAFHCPQPEQIHGLHLAVLDDVVTTGATANEVSRTLLKAGAASISIWALARTP</sequence>
<dbReference type="SUPFAM" id="SSF53271">
    <property type="entry name" value="PRTase-like"/>
    <property type="match status" value="1"/>
</dbReference>